<dbReference type="Proteomes" id="UP000600365">
    <property type="component" value="Unassembled WGS sequence"/>
</dbReference>
<dbReference type="EMBL" id="BMMM01000001">
    <property type="protein sequence ID" value="GGN50522.1"/>
    <property type="molecule type" value="Genomic_DNA"/>
</dbReference>
<dbReference type="PANTHER" id="PTHR43842">
    <property type="entry name" value="PROPIONYL-COA CARBOXYLASE BETA CHAIN"/>
    <property type="match status" value="1"/>
</dbReference>
<dbReference type="PANTHER" id="PTHR43842:SF2">
    <property type="entry name" value="PROPIONYL-COA CARBOXYLASE BETA CHAIN, MITOCHONDRIAL"/>
    <property type="match status" value="1"/>
</dbReference>
<dbReference type="InterPro" id="IPR051047">
    <property type="entry name" value="AccD/PCCB"/>
</dbReference>
<protein>
    <recommendedName>
        <fullName evidence="1">CoA carboxyltransferase C-terminal domain-containing protein</fullName>
    </recommendedName>
</protein>
<evidence type="ECO:0000313" key="3">
    <source>
        <dbReference type="Proteomes" id="UP000600365"/>
    </source>
</evidence>
<evidence type="ECO:0000259" key="1">
    <source>
        <dbReference type="PROSITE" id="PS50989"/>
    </source>
</evidence>
<dbReference type="PROSITE" id="PS50989">
    <property type="entry name" value="COA_CT_CTER"/>
    <property type="match status" value="1"/>
</dbReference>
<sequence length="405" mass="43063">MQNHRKTDRMLALAEERRLPVVLFAEGGGGRPGDTDTTSIAGLDVTTFQRMGRLSGLVPLVGIASGRCFAGNAALLGCCDVVIATPDASIGMGGPAMIEGGGLGVYRPEEVGPLTVQVPNGVVDLAVSDEAEAVRVARQYLSYFQGTQGSWEAPDQRLLRQVVPENRRRAYDMRTAVETLADRGSVLELRQAFGTGVLTCLIRIEGRPLGLIASNPAHLGGAVDRDAADKTARFLQLCDAFGLPVVSLCDTPGFMVGPDAERTATVRHFARLFVTGANLRVPLVGLVLRKAYGLGAMAMLGGSTRAPLATAAWPSGEFGGMGLEGAVRLGYRKELAAIIDPEERERAFEARVAELYEHGKAVNAAAALEIDAVIDPAESRVWILAALDDGPDLPEERGRSFIDTW</sequence>
<proteinExistence type="predicted"/>
<dbReference type="InterPro" id="IPR034733">
    <property type="entry name" value="AcCoA_carboxyl_beta"/>
</dbReference>
<reference evidence="2 3" key="1">
    <citation type="journal article" date="2014" name="Int. J. Syst. Evol. Microbiol.">
        <title>Complete genome sequence of Corynebacterium casei LMG S-19264T (=DSM 44701T), isolated from a smear-ripened cheese.</title>
        <authorList>
            <consortium name="US DOE Joint Genome Institute (JGI-PGF)"/>
            <person name="Walter F."/>
            <person name="Albersmeier A."/>
            <person name="Kalinowski J."/>
            <person name="Ruckert C."/>
        </authorList>
    </citation>
    <scope>NUCLEOTIDE SEQUENCE [LARGE SCALE GENOMIC DNA]</scope>
    <source>
        <strain evidence="2 3">CGMCC 4.7111</strain>
    </source>
</reference>
<dbReference type="Pfam" id="PF01039">
    <property type="entry name" value="Carboxyl_trans"/>
    <property type="match status" value="1"/>
</dbReference>
<dbReference type="AlphaFoldDB" id="A0A917XRF8"/>
<dbReference type="InterPro" id="IPR029045">
    <property type="entry name" value="ClpP/crotonase-like_dom_sf"/>
</dbReference>
<name>A0A917XRF8_9ACTN</name>
<accession>A0A917XRF8</accession>
<keyword evidence="3" id="KW-1185">Reference proteome</keyword>
<evidence type="ECO:0000313" key="2">
    <source>
        <dbReference type="EMBL" id="GGN50522.1"/>
    </source>
</evidence>
<dbReference type="Gene3D" id="3.90.226.10">
    <property type="entry name" value="2-enoyl-CoA Hydratase, Chain A, domain 1"/>
    <property type="match status" value="2"/>
</dbReference>
<feature type="domain" description="CoA carboxyltransferase C-terminal" evidence="1">
    <location>
        <begin position="150"/>
        <end position="389"/>
    </location>
</feature>
<organism evidence="2 3">
    <name type="scientific">Streptomyces albiflavescens</name>
    <dbReference type="NCBI Taxonomy" id="1623582"/>
    <lineage>
        <taxon>Bacteria</taxon>
        <taxon>Bacillati</taxon>
        <taxon>Actinomycetota</taxon>
        <taxon>Actinomycetes</taxon>
        <taxon>Kitasatosporales</taxon>
        <taxon>Streptomycetaceae</taxon>
        <taxon>Streptomyces</taxon>
    </lineage>
</organism>
<comment type="caution">
    <text evidence="2">The sequence shown here is derived from an EMBL/GenBank/DDBJ whole genome shotgun (WGS) entry which is preliminary data.</text>
</comment>
<dbReference type="InterPro" id="IPR011763">
    <property type="entry name" value="COA_CT_C"/>
</dbReference>
<dbReference type="GO" id="GO:0004658">
    <property type="term" value="F:propionyl-CoA carboxylase activity"/>
    <property type="evidence" value="ECO:0007669"/>
    <property type="project" value="TreeGrafter"/>
</dbReference>
<dbReference type="SUPFAM" id="SSF52096">
    <property type="entry name" value="ClpP/crotonase"/>
    <property type="match status" value="2"/>
</dbReference>
<gene>
    <name evidence="2" type="ORF">GCM10011579_005360</name>
</gene>